<dbReference type="GO" id="GO:0005737">
    <property type="term" value="C:cytoplasm"/>
    <property type="evidence" value="ECO:0007669"/>
    <property type="project" value="UniProtKB-SubCell"/>
</dbReference>
<keyword evidence="6" id="KW-0805">Transcription regulation</keyword>
<reference evidence="10" key="1">
    <citation type="submission" date="2022-07" db="EMBL/GenBank/DDBJ databases">
        <authorList>
            <person name="Macas J."/>
            <person name="Novak P."/>
            <person name="Neumann P."/>
        </authorList>
    </citation>
    <scope>NUCLEOTIDE SEQUENCE</scope>
</reference>
<dbReference type="PANTHER" id="PTHR15975:SF0">
    <property type="entry name" value="CCR4-NOT TRANSCRIPTION COMPLEX SUBUNIT 11"/>
    <property type="match status" value="1"/>
</dbReference>
<organism evidence="10 11">
    <name type="scientific">Cuscuta epithymum</name>
    <dbReference type="NCBI Taxonomy" id="186058"/>
    <lineage>
        <taxon>Eukaryota</taxon>
        <taxon>Viridiplantae</taxon>
        <taxon>Streptophyta</taxon>
        <taxon>Embryophyta</taxon>
        <taxon>Tracheophyta</taxon>
        <taxon>Spermatophyta</taxon>
        <taxon>Magnoliopsida</taxon>
        <taxon>eudicotyledons</taxon>
        <taxon>Gunneridae</taxon>
        <taxon>Pentapetalae</taxon>
        <taxon>asterids</taxon>
        <taxon>lamiids</taxon>
        <taxon>Solanales</taxon>
        <taxon>Convolvulaceae</taxon>
        <taxon>Cuscuteae</taxon>
        <taxon>Cuscuta</taxon>
        <taxon>Cuscuta subgen. Cuscuta</taxon>
    </lineage>
</organism>
<evidence type="ECO:0000313" key="11">
    <source>
        <dbReference type="Proteomes" id="UP001152523"/>
    </source>
</evidence>
<dbReference type="InterPro" id="IPR019312">
    <property type="entry name" value="CNOT11"/>
</dbReference>
<dbReference type="GO" id="GO:0031047">
    <property type="term" value="P:regulatory ncRNA-mediated gene silencing"/>
    <property type="evidence" value="ECO:0007669"/>
    <property type="project" value="UniProtKB-KW"/>
</dbReference>
<gene>
    <name evidence="10" type="ORF">CEPIT_LOCUS3647</name>
</gene>
<name>A0AAV0CBE2_9ASTE</name>
<dbReference type="AlphaFoldDB" id="A0AAV0CBE2"/>
<dbReference type="GO" id="GO:0030014">
    <property type="term" value="C:CCR4-NOT complex"/>
    <property type="evidence" value="ECO:0007669"/>
    <property type="project" value="InterPro"/>
</dbReference>
<proteinExistence type="inferred from homology"/>
<dbReference type="EMBL" id="CAMAPF010000018">
    <property type="protein sequence ID" value="CAH9070900.1"/>
    <property type="molecule type" value="Genomic_DNA"/>
</dbReference>
<keyword evidence="8" id="KW-0804">Transcription</keyword>
<evidence type="ECO:0000256" key="2">
    <source>
        <dbReference type="ARBA" id="ARBA00004496"/>
    </source>
</evidence>
<evidence type="ECO:0000256" key="7">
    <source>
        <dbReference type="ARBA" id="ARBA00023158"/>
    </source>
</evidence>
<evidence type="ECO:0000313" key="10">
    <source>
        <dbReference type="EMBL" id="CAH9070900.1"/>
    </source>
</evidence>
<accession>A0AAV0CBE2</accession>
<keyword evidence="5" id="KW-0963">Cytoplasm</keyword>
<keyword evidence="7" id="KW-0943">RNA-mediated gene silencing</keyword>
<sequence>MIFQQLKVCEKSLRLMIHQKGLAPCLIKTLRNVIPDPDVPTGCDSDSAEFDLKPKIGCGNVDKAIIGLISNMSLKGLQPQWKRPFPPRLPVLDNDLVWLNPDDKDHHLLWDHGMCGVELVAKAFKSPLNPSEQKQILMDLEKNPMLVYHCGLTPITLVELVEKNPLIAVKALVKLVNSPVIANYFTALVDNEMSPHSMAVVYNLTQADNVKLPTEFIRSCITKSISSCKNIKDDEFSQERRARLVCVFIQNLIQKDNSIVGKYCAHSQFYT</sequence>
<protein>
    <recommendedName>
        <fullName evidence="4">CCR4-NOT transcription complex subunit 11</fullName>
    </recommendedName>
</protein>
<dbReference type="Proteomes" id="UP001152523">
    <property type="component" value="Unassembled WGS sequence"/>
</dbReference>
<keyword evidence="9" id="KW-0539">Nucleus</keyword>
<evidence type="ECO:0000256" key="5">
    <source>
        <dbReference type="ARBA" id="ARBA00022490"/>
    </source>
</evidence>
<dbReference type="Pfam" id="PF10155">
    <property type="entry name" value="CNOT11"/>
    <property type="match status" value="1"/>
</dbReference>
<evidence type="ECO:0000256" key="1">
    <source>
        <dbReference type="ARBA" id="ARBA00004123"/>
    </source>
</evidence>
<dbReference type="GO" id="GO:0005634">
    <property type="term" value="C:nucleus"/>
    <property type="evidence" value="ECO:0007669"/>
    <property type="project" value="UniProtKB-SubCell"/>
</dbReference>
<comment type="subcellular location">
    <subcellularLocation>
        <location evidence="2">Cytoplasm</location>
    </subcellularLocation>
    <subcellularLocation>
        <location evidence="1">Nucleus</location>
    </subcellularLocation>
</comment>
<evidence type="ECO:0000256" key="4">
    <source>
        <dbReference type="ARBA" id="ARBA00014872"/>
    </source>
</evidence>
<evidence type="ECO:0000256" key="8">
    <source>
        <dbReference type="ARBA" id="ARBA00023163"/>
    </source>
</evidence>
<comment type="caution">
    <text evidence="10">The sequence shown here is derived from an EMBL/GenBank/DDBJ whole genome shotgun (WGS) entry which is preliminary data.</text>
</comment>
<evidence type="ECO:0000256" key="9">
    <source>
        <dbReference type="ARBA" id="ARBA00023242"/>
    </source>
</evidence>
<keyword evidence="11" id="KW-1185">Reference proteome</keyword>
<evidence type="ECO:0000256" key="6">
    <source>
        <dbReference type="ARBA" id="ARBA00023015"/>
    </source>
</evidence>
<evidence type="ECO:0000256" key="3">
    <source>
        <dbReference type="ARBA" id="ARBA00008030"/>
    </source>
</evidence>
<comment type="similarity">
    <text evidence="3">Belongs to the CNOT11 family.</text>
</comment>
<dbReference type="PANTHER" id="PTHR15975">
    <property type="entry name" value="CCR4-NOT TRANSCRIPTION COMPLEX SUBUNIT 11"/>
    <property type="match status" value="1"/>
</dbReference>